<dbReference type="PATRIC" id="fig|55802.8.peg.678"/>
<dbReference type="NCBIfam" id="NF006326">
    <property type="entry name" value="PRK08554.1"/>
    <property type="match status" value="1"/>
</dbReference>
<sequence>MLELLSQLIEFETVNDPAKGKKPNKECPKFIKDALASWGVESEIIEEDGYYAVYGEIGEGTPKVMFMAHFDVVPVNVEEWKTDPFKLTVIGNKAYGRGSADDKGNVAGVMLALKELSTKRLSGKVLFAFTGDEEIGGKLAMHIAEKLRKEGKLPKYLINADGAGMSPIIRRRKGFGAVIEIPQQKITIRGKVMKRSFTISTPVLQTRHAAYFMPGVDAHPMIALSHFLRNNDVFAVKLEGKFLKSNVLPSRVELTYIKPDESGEEIEVDLGLTELLKSIVPLVRAPISAERYSDFGVSITPNLYSFENGVHRLRLDIRAMSYSSGQIEKVLKEILEFNIPNAELTVRHNEKAGYLFTSPDSKLVRVMMKILESFGEKAKPVEGAGASDSRYFTPYGVEAIDFGPRGGNVHGPNEYADVNSLELLPKIYAEVVMELLQN</sequence>
<reference evidence="3 4" key="1">
    <citation type="journal article" date="2016" name="Genome Announc.">
        <title>Complete genome sequence of the hyperthermophilic and piezophilic archaeon Thermococcus barophilus Ch5, capable of growth at the expense of hydrogenogenesis from carbon monoxide and formate.</title>
        <authorList>
            <person name="Oger P."/>
            <person name="Sokolova T.G."/>
            <person name="Kozhevnikova D.A."/>
            <person name="Taranov E.A."/>
            <person name="Vannier P."/>
            <person name="Lee H.S."/>
            <person name="Kwon K.K."/>
            <person name="Kang S.G."/>
            <person name="Lee J.H."/>
            <person name="Bonch-Osmolovskaya E.A."/>
            <person name="Lebedinsky A.V."/>
        </authorList>
    </citation>
    <scope>NUCLEOTIDE SEQUENCE [LARGE SCALE GENOMIC DNA]</scope>
    <source>
        <strain evidence="4">Ch5</strain>
    </source>
</reference>
<dbReference type="PROSITE" id="PS00758">
    <property type="entry name" value="ARGE_DAPE_CPG2_1"/>
    <property type="match status" value="1"/>
</dbReference>
<dbReference type="RefSeq" id="WP_082585104.1">
    <property type="nucleotide sequence ID" value="NZ_CP013050.1"/>
</dbReference>
<evidence type="ECO:0000313" key="4">
    <source>
        <dbReference type="Proteomes" id="UP000066042"/>
    </source>
</evidence>
<dbReference type="PANTHER" id="PTHR43808">
    <property type="entry name" value="ACETYLORNITHINE DEACETYLASE"/>
    <property type="match status" value="1"/>
</dbReference>
<keyword evidence="1" id="KW-0378">Hydrolase</keyword>
<gene>
    <name evidence="3" type="ORF">TBCH5v1_0685</name>
</gene>
<dbReference type="InterPro" id="IPR001261">
    <property type="entry name" value="ArgE/DapE_CS"/>
</dbReference>
<proteinExistence type="predicted"/>
<dbReference type="STRING" id="55802.TBCH5v1_0685"/>
<dbReference type="SUPFAM" id="SSF53187">
    <property type="entry name" value="Zn-dependent exopeptidases"/>
    <property type="match status" value="1"/>
</dbReference>
<organism evidence="3 4">
    <name type="scientific">Thermococcus barophilus</name>
    <dbReference type="NCBI Taxonomy" id="55802"/>
    <lineage>
        <taxon>Archaea</taxon>
        <taxon>Methanobacteriati</taxon>
        <taxon>Methanobacteriota</taxon>
        <taxon>Thermococci</taxon>
        <taxon>Thermococcales</taxon>
        <taxon>Thermococcaceae</taxon>
        <taxon>Thermococcus</taxon>
    </lineage>
</organism>
<dbReference type="GO" id="GO:0016787">
    <property type="term" value="F:hydrolase activity"/>
    <property type="evidence" value="ECO:0007669"/>
    <property type="project" value="UniProtKB-KW"/>
</dbReference>
<dbReference type="InterPro" id="IPR050072">
    <property type="entry name" value="Peptidase_M20A"/>
</dbReference>
<accession>A0A0S1XA29</accession>
<dbReference type="InterPro" id="IPR002933">
    <property type="entry name" value="Peptidase_M20"/>
</dbReference>
<dbReference type="PANTHER" id="PTHR43808:SF32">
    <property type="entry name" value="ARGE_DAPE-RELATED DEACYLASE"/>
    <property type="match status" value="1"/>
</dbReference>
<dbReference type="PROSITE" id="PS00759">
    <property type="entry name" value="ARGE_DAPE_CPG2_2"/>
    <property type="match status" value="1"/>
</dbReference>
<evidence type="ECO:0000256" key="1">
    <source>
        <dbReference type="ARBA" id="ARBA00022801"/>
    </source>
</evidence>
<dbReference type="Proteomes" id="UP000066042">
    <property type="component" value="Chromosome"/>
</dbReference>
<dbReference type="EMBL" id="CP013050">
    <property type="protein sequence ID" value="ALM74643.1"/>
    <property type="molecule type" value="Genomic_DNA"/>
</dbReference>
<keyword evidence="2" id="KW-0862">Zinc</keyword>
<name>A0A0S1XA29_THEBA</name>
<evidence type="ECO:0000313" key="3">
    <source>
        <dbReference type="EMBL" id="ALM74643.1"/>
    </source>
</evidence>
<dbReference type="Gene3D" id="3.30.70.360">
    <property type="match status" value="1"/>
</dbReference>
<dbReference type="AlphaFoldDB" id="A0A0S1XA29"/>
<dbReference type="Gene3D" id="3.40.630.10">
    <property type="entry name" value="Zn peptidases"/>
    <property type="match status" value="2"/>
</dbReference>
<evidence type="ECO:0008006" key="5">
    <source>
        <dbReference type="Google" id="ProtNLM"/>
    </source>
</evidence>
<evidence type="ECO:0000256" key="2">
    <source>
        <dbReference type="ARBA" id="ARBA00022833"/>
    </source>
</evidence>
<dbReference type="Pfam" id="PF01546">
    <property type="entry name" value="Peptidase_M20"/>
    <property type="match status" value="1"/>
</dbReference>
<protein>
    <recommendedName>
        <fullName evidence="5">Succinyl-diaminopimelate desuccinylase</fullName>
    </recommendedName>
</protein>
<dbReference type="GeneID" id="26135963"/>